<feature type="signal peptide" evidence="1">
    <location>
        <begin position="1"/>
        <end position="21"/>
    </location>
</feature>
<gene>
    <name evidence="2" type="ORF">H9746_02825</name>
</gene>
<feature type="chain" id="PRO_5038476156" description="Lipoprotein" evidence="1">
    <location>
        <begin position="22"/>
        <end position="195"/>
    </location>
</feature>
<organism evidence="2 3">
    <name type="scientific">Candidatus Butyricicoccus avistercoris</name>
    <dbReference type="NCBI Taxonomy" id="2838518"/>
    <lineage>
        <taxon>Bacteria</taxon>
        <taxon>Bacillati</taxon>
        <taxon>Bacillota</taxon>
        <taxon>Clostridia</taxon>
        <taxon>Eubacteriales</taxon>
        <taxon>Butyricicoccaceae</taxon>
        <taxon>Butyricicoccus</taxon>
    </lineage>
</organism>
<dbReference type="EMBL" id="DXIE01000021">
    <property type="protein sequence ID" value="HIV61767.1"/>
    <property type="molecule type" value="Genomic_DNA"/>
</dbReference>
<protein>
    <recommendedName>
        <fullName evidence="4">Lipoprotein</fullName>
    </recommendedName>
</protein>
<keyword evidence="1" id="KW-0732">Signal</keyword>
<accession>A0A9D1TH70</accession>
<dbReference type="PROSITE" id="PS51257">
    <property type="entry name" value="PROKAR_LIPOPROTEIN"/>
    <property type="match status" value="1"/>
</dbReference>
<proteinExistence type="predicted"/>
<reference evidence="2" key="2">
    <citation type="submission" date="2021-04" db="EMBL/GenBank/DDBJ databases">
        <authorList>
            <person name="Gilroy R."/>
        </authorList>
    </citation>
    <scope>NUCLEOTIDE SEQUENCE</scope>
    <source>
        <strain evidence="2">CHK193-4272</strain>
    </source>
</reference>
<sequence length="195" mass="22070">MKKKLCILSLLILLCGCNVNQDNIEKSTDKIKQTYSDLSDFETEIKFLCDSGQSILEYDCKFEYNKEYGQTLTIEKPDSLSGIVINSTGTSKDNISINYNDTVLDFNANAQFGTSPADFMPNLIATLISNEPDEFWEETQSGQKLLVARYEAKTGDIPISSQVWLYKTTLLPMYAEVYTDGQRVLQAFFNETNQN</sequence>
<evidence type="ECO:0000256" key="1">
    <source>
        <dbReference type="SAM" id="SignalP"/>
    </source>
</evidence>
<evidence type="ECO:0000313" key="3">
    <source>
        <dbReference type="Proteomes" id="UP000886808"/>
    </source>
</evidence>
<dbReference type="AlphaFoldDB" id="A0A9D1TH70"/>
<comment type="caution">
    <text evidence="2">The sequence shown here is derived from an EMBL/GenBank/DDBJ whole genome shotgun (WGS) entry which is preliminary data.</text>
</comment>
<reference evidence="2" key="1">
    <citation type="journal article" date="2021" name="PeerJ">
        <title>Extensive microbial diversity within the chicken gut microbiome revealed by metagenomics and culture.</title>
        <authorList>
            <person name="Gilroy R."/>
            <person name="Ravi A."/>
            <person name="Getino M."/>
            <person name="Pursley I."/>
            <person name="Horton D.L."/>
            <person name="Alikhan N.F."/>
            <person name="Baker D."/>
            <person name="Gharbi K."/>
            <person name="Hall N."/>
            <person name="Watson M."/>
            <person name="Adriaenssens E.M."/>
            <person name="Foster-Nyarko E."/>
            <person name="Jarju S."/>
            <person name="Secka A."/>
            <person name="Antonio M."/>
            <person name="Oren A."/>
            <person name="Chaudhuri R.R."/>
            <person name="La Ragione R."/>
            <person name="Hildebrand F."/>
            <person name="Pallen M.J."/>
        </authorList>
    </citation>
    <scope>NUCLEOTIDE SEQUENCE</scope>
    <source>
        <strain evidence="2">CHK193-4272</strain>
    </source>
</reference>
<name>A0A9D1TH70_9FIRM</name>
<dbReference type="Proteomes" id="UP000886808">
    <property type="component" value="Unassembled WGS sequence"/>
</dbReference>
<evidence type="ECO:0008006" key="4">
    <source>
        <dbReference type="Google" id="ProtNLM"/>
    </source>
</evidence>
<evidence type="ECO:0000313" key="2">
    <source>
        <dbReference type="EMBL" id="HIV61767.1"/>
    </source>
</evidence>